<keyword evidence="3 6" id="KW-0256">Endoplasmic reticulum</keyword>
<dbReference type="EMBL" id="JACGWN010000002">
    <property type="protein sequence ID" value="KAL0459584.1"/>
    <property type="molecule type" value="Genomic_DNA"/>
</dbReference>
<name>A0AAW2Y1H6_9LAMI</name>
<evidence type="ECO:0000256" key="6">
    <source>
        <dbReference type="RuleBase" id="RU363132"/>
    </source>
</evidence>
<feature type="transmembrane region" description="Helical" evidence="6">
    <location>
        <begin position="51"/>
        <end position="70"/>
    </location>
</feature>
<keyword evidence="4 6" id="KW-1133">Transmembrane helix</keyword>
<comment type="subcellular location">
    <subcellularLocation>
        <location evidence="1 6">Endoplasmic reticulum membrane</location>
        <topology evidence="1 6">Multi-pass membrane protein</topology>
    </subcellularLocation>
</comment>
<organism evidence="8">
    <name type="scientific">Sesamum latifolium</name>
    <dbReference type="NCBI Taxonomy" id="2727402"/>
    <lineage>
        <taxon>Eukaryota</taxon>
        <taxon>Viridiplantae</taxon>
        <taxon>Streptophyta</taxon>
        <taxon>Embryophyta</taxon>
        <taxon>Tracheophyta</taxon>
        <taxon>Spermatophyta</taxon>
        <taxon>Magnoliopsida</taxon>
        <taxon>eudicotyledons</taxon>
        <taxon>Gunneridae</taxon>
        <taxon>Pentapetalae</taxon>
        <taxon>asterids</taxon>
        <taxon>lamiids</taxon>
        <taxon>Lamiales</taxon>
        <taxon>Pedaliaceae</taxon>
        <taxon>Sesamum</taxon>
    </lineage>
</organism>
<dbReference type="GO" id="GO:0005789">
    <property type="term" value="C:endoplasmic reticulum membrane"/>
    <property type="evidence" value="ECO:0007669"/>
    <property type="project" value="UniProtKB-SubCell"/>
</dbReference>
<reference evidence="8" key="2">
    <citation type="journal article" date="2024" name="Plant">
        <title>Genomic evolution and insights into agronomic trait innovations of Sesamum species.</title>
        <authorList>
            <person name="Miao H."/>
            <person name="Wang L."/>
            <person name="Qu L."/>
            <person name="Liu H."/>
            <person name="Sun Y."/>
            <person name="Le M."/>
            <person name="Wang Q."/>
            <person name="Wei S."/>
            <person name="Zheng Y."/>
            <person name="Lin W."/>
            <person name="Duan Y."/>
            <person name="Cao H."/>
            <person name="Xiong S."/>
            <person name="Wang X."/>
            <person name="Wei L."/>
            <person name="Li C."/>
            <person name="Ma Q."/>
            <person name="Ju M."/>
            <person name="Zhao R."/>
            <person name="Li G."/>
            <person name="Mu C."/>
            <person name="Tian Q."/>
            <person name="Mei H."/>
            <person name="Zhang T."/>
            <person name="Gao T."/>
            <person name="Zhang H."/>
        </authorList>
    </citation>
    <scope>NUCLEOTIDE SEQUENCE</scope>
    <source>
        <strain evidence="8">KEN1</strain>
    </source>
</reference>
<dbReference type="InterPro" id="IPR045064">
    <property type="entry name" value="Reticulon-like"/>
</dbReference>
<comment type="caution">
    <text evidence="8">The sequence shown here is derived from an EMBL/GenBank/DDBJ whole genome shotgun (WGS) entry which is preliminary data.</text>
</comment>
<evidence type="ECO:0000259" key="7">
    <source>
        <dbReference type="PROSITE" id="PS50845"/>
    </source>
</evidence>
<evidence type="ECO:0000256" key="1">
    <source>
        <dbReference type="ARBA" id="ARBA00004477"/>
    </source>
</evidence>
<sequence>MGEPGQFSVHAALGGDAVADVLLWKKWHQSLTLFVVSTAIWFLFMRAGYNLLSFISNVLFLLVIILFFWAKSAAILNRPLPPIPNLEVTEEIVLMAADETRVWVNHALSIAHDIAIGGNLRLFFQLAVGLWVVSFIGSLFDFLTLVYICVLLCLSLPLLYEKYQIPIDEKLNAAYKIAQVQYSIIDEKQKVMSSIRSLLDIHLCTTDFIARL</sequence>
<feature type="transmembrane region" description="Helical" evidence="6">
    <location>
        <begin position="130"/>
        <end position="160"/>
    </location>
</feature>
<feature type="domain" description="Reticulon" evidence="7">
    <location>
        <begin position="18"/>
        <end position="188"/>
    </location>
</feature>
<gene>
    <name evidence="8" type="ORF">Slati_0585600</name>
</gene>
<evidence type="ECO:0000256" key="4">
    <source>
        <dbReference type="ARBA" id="ARBA00022989"/>
    </source>
</evidence>
<keyword evidence="2 6" id="KW-0812">Transmembrane</keyword>
<dbReference type="PANTHER" id="PTHR10994:SF154">
    <property type="entry name" value="RETICULON-LIKE PROTEIN B11"/>
    <property type="match status" value="1"/>
</dbReference>
<feature type="transmembrane region" description="Helical" evidence="6">
    <location>
        <begin position="27"/>
        <end position="44"/>
    </location>
</feature>
<proteinExistence type="predicted"/>
<dbReference type="AlphaFoldDB" id="A0AAW2Y1H6"/>
<evidence type="ECO:0000256" key="5">
    <source>
        <dbReference type="ARBA" id="ARBA00023136"/>
    </source>
</evidence>
<evidence type="ECO:0000256" key="2">
    <source>
        <dbReference type="ARBA" id="ARBA00022692"/>
    </source>
</evidence>
<protein>
    <recommendedName>
        <fullName evidence="6">Reticulon-like protein</fullName>
    </recommendedName>
</protein>
<accession>A0AAW2Y1H6</accession>
<reference evidence="8" key="1">
    <citation type="submission" date="2020-06" db="EMBL/GenBank/DDBJ databases">
        <authorList>
            <person name="Li T."/>
            <person name="Hu X."/>
            <person name="Zhang T."/>
            <person name="Song X."/>
            <person name="Zhang H."/>
            <person name="Dai N."/>
            <person name="Sheng W."/>
            <person name="Hou X."/>
            <person name="Wei L."/>
        </authorList>
    </citation>
    <scope>NUCLEOTIDE SEQUENCE</scope>
    <source>
        <strain evidence="8">KEN1</strain>
        <tissue evidence="8">Leaf</tissue>
    </source>
</reference>
<dbReference type="PROSITE" id="PS50845">
    <property type="entry name" value="RETICULON"/>
    <property type="match status" value="1"/>
</dbReference>
<evidence type="ECO:0000256" key="3">
    <source>
        <dbReference type="ARBA" id="ARBA00022824"/>
    </source>
</evidence>
<dbReference type="GO" id="GO:0009617">
    <property type="term" value="P:response to bacterium"/>
    <property type="evidence" value="ECO:0007669"/>
    <property type="project" value="InterPro"/>
</dbReference>
<evidence type="ECO:0000313" key="8">
    <source>
        <dbReference type="EMBL" id="KAL0459584.1"/>
    </source>
</evidence>
<dbReference type="InterPro" id="IPR003388">
    <property type="entry name" value="Reticulon"/>
</dbReference>
<dbReference type="PANTHER" id="PTHR10994">
    <property type="entry name" value="RETICULON"/>
    <property type="match status" value="1"/>
</dbReference>
<keyword evidence="5 6" id="KW-0472">Membrane</keyword>
<dbReference type="Pfam" id="PF02453">
    <property type="entry name" value="Reticulon"/>
    <property type="match status" value="1"/>
</dbReference>